<comment type="similarity">
    <text evidence="2 6">Belongs to the QNG1 protein family.</text>
</comment>
<evidence type="ECO:0000256" key="2">
    <source>
        <dbReference type="ARBA" id="ARBA00035119"/>
    </source>
</evidence>
<dbReference type="Proteomes" id="UP000085678">
    <property type="component" value="Unplaced"/>
</dbReference>
<evidence type="ECO:0000256" key="5">
    <source>
        <dbReference type="ARBA" id="ARBA00048204"/>
    </source>
</evidence>
<dbReference type="GO" id="GO:0016787">
    <property type="term" value="F:hydrolase activity"/>
    <property type="evidence" value="ECO:0007669"/>
    <property type="project" value="UniProtKB-KW"/>
</dbReference>
<keyword evidence="7" id="KW-1185">Reference proteome</keyword>
<evidence type="ECO:0000256" key="6">
    <source>
        <dbReference type="RuleBase" id="RU365002"/>
    </source>
</evidence>
<protein>
    <recommendedName>
        <fullName evidence="3 6">Queuosine 5'-phosphate N-glycosylase/hydrolase</fullName>
        <ecNumber evidence="6">3.2.2.-</ecNumber>
    </recommendedName>
    <alternativeName>
        <fullName evidence="4 6">Queuosine-nucleotide N-glycosylase/hydrolase</fullName>
    </alternativeName>
</protein>
<comment type="function">
    <text evidence="6">Catalyzes the hydrolysis of queuosine 5'-phosphate, releasing the nucleobase queuine (q). Is required for salvage of queuine from exogenous queuosine (Q) that is imported and then converted to queuosine 5'-phosphate intracellularly.</text>
</comment>
<name>A0A1S3JRD5_LINAN</name>
<keyword evidence="1 6" id="KW-0378">Hydrolase</keyword>
<dbReference type="EC" id="3.2.2.-" evidence="6"/>
<dbReference type="InterPro" id="IPR019438">
    <property type="entry name" value="Q_salvage"/>
</dbReference>
<evidence type="ECO:0000256" key="4">
    <source>
        <dbReference type="ARBA" id="ARBA00035393"/>
    </source>
</evidence>
<proteinExistence type="inferred from homology"/>
<dbReference type="GO" id="GO:0006400">
    <property type="term" value="P:tRNA modification"/>
    <property type="evidence" value="ECO:0007669"/>
    <property type="project" value="TreeGrafter"/>
</dbReference>
<dbReference type="GeneID" id="106175205"/>
<dbReference type="PANTHER" id="PTHR21314:SF0">
    <property type="entry name" value="QUEUOSINE 5'-PHOSPHATE N-GLYCOSYLASE_HYDROLASE"/>
    <property type="match status" value="1"/>
</dbReference>
<reference evidence="8" key="1">
    <citation type="submission" date="2025-08" db="UniProtKB">
        <authorList>
            <consortium name="RefSeq"/>
        </authorList>
    </citation>
    <scope>IDENTIFICATION</scope>
    <source>
        <tissue evidence="8">Gonads</tissue>
    </source>
</reference>
<dbReference type="AlphaFoldDB" id="A0A1S3JRD5"/>
<dbReference type="OrthoDB" id="416777at2759"/>
<evidence type="ECO:0000256" key="1">
    <source>
        <dbReference type="ARBA" id="ARBA00022801"/>
    </source>
</evidence>
<organism evidence="7 8">
    <name type="scientific">Lingula anatina</name>
    <name type="common">Brachiopod</name>
    <name type="synonym">Lingula unguis</name>
    <dbReference type="NCBI Taxonomy" id="7574"/>
    <lineage>
        <taxon>Eukaryota</taxon>
        <taxon>Metazoa</taxon>
        <taxon>Spiralia</taxon>
        <taxon>Lophotrochozoa</taxon>
        <taxon>Brachiopoda</taxon>
        <taxon>Linguliformea</taxon>
        <taxon>Lingulata</taxon>
        <taxon>Lingulida</taxon>
        <taxon>Linguloidea</taxon>
        <taxon>Lingulidae</taxon>
        <taxon>Lingula</taxon>
    </lineage>
</organism>
<sequence>MSKAVLLPRAGGKLIAQHSKDVSINTEGVKKLAAMLLEKAKKREFFIGSWRDHTLNPKTSDEKAINWIFLCDTLNFSFWSKDENNKFMVRYKGKEYTGYWSLCAAINRAIDEGTPITDPNYYSKMTMDQLKHVMRSDSAQQMPLLEERLCVVHEAGKVLVEKYNGSFVTCLKQANQSAQELLKLVVRDFSSYRDEVEFEGQKVGIYKRVQILIADIWACCLGEGLGKFDDIDTVTMFADYRIPQALVYFGVLEYSDALWEMLKSDATFRSGDRLEVEIRGCSIWATELVNQEIQDLMAADEACGDITVNSILIDHFLWDYRREHAEEMNSIAIHKIRCIYY</sequence>
<dbReference type="PANTHER" id="PTHR21314">
    <property type="entry name" value="QUEUOSINE 5'-PHOSPHATE N-GLYCOSYLASE_HYDROLASE-RELATED"/>
    <property type="match status" value="1"/>
</dbReference>
<evidence type="ECO:0000256" key="3">
    <source>
        <dbReference type="ARBA" id="ARBA00035306"/>
    </source>
</evidence>
<dbReference type="Pfam" id="PF10343">
    <property type="entry name" value="Q_salvage"/>
    <property type="match status" value="1"/>
</dbReference>
<dbReference type="RefSeq" id="XP_013412544.1">
    <property type="nucleotide sequence ID" value="XM_013557090.1"/>
</dbReference>
<evidence type="ECO:0000313" key="8">
    <source>
        <dbReference type="RefSeq" id="XP_013412544.1"/>
    </source>
</evidence>
<gene>
    <name evidence="8" type="primary">LOC106175205</name>
</gene>
<comment type="catalytic activity">
    <reaction evidence="5 6">
        <text>queuosine 5'-phosphate + H2O = queuine + D-ribose 5-phosphate</text>
        <dbReference type="Rhea" id="RHEA:75387"/>
        <dbReference type="ChEBI" id="CHEBI:15377"/>
        <dbReference type="ChEBI" id="CHEBI:17433"/>
        <dbReference type="ChEBI" id="CHEBI:78346"/>
        <dbReference type="ChEBI" id="CHEBI:194371"/>
    </reaction>
    <physiologicalReaction direction="left-to-right" evidence="5 6">
        <dbReference type="Rhea" id="RHEA:75388"/>
    </physiologicalReaction>
</comment>
<accession>A0A1S3JRD5</accession>
<evidence type="ECO:0000313" key="7">
    <source>
        <dbReference type="Proteomes" id="UP000085678"/>
    </source>
</evidence>